<dbReference type="AlphaFoldDB" id="A0A3G9J919"/>
<dbReference type="InParanoid" id="A0A3G9J919"/>
<name>A0A3G9J919_9FIRM</name>
<dbReference type="RefSeq" id="WP_157983061.1">
    <property type="nucleotide sequence ID" value="NZ_AP019309.1"/>
</dbReference>
<dbReference type="KEGG" id="ebm:SG0102_26110"/>
<protein>
    <submittedName>
        <fullName evidence="1">Uncharacterized protein</fullName>
    </submittedName>
</protein>
<accession>A0A3G9J919</accession>
<keyword evidence="2" id="KW-1185">Reference proteome</keyword>
<gene>
    <name evidence="1" type="ORF">SG0102_26110</name>
</gene>
<sequence>MQYSGDKGKITTYDAKLRQLYYSNGQYVTATTVYNGQFYVFNVTGNLDQ</sequence>
<proteinExistence type="predicted"/>
<dbReference type="EMBL" id="AP019309">
    <property type="protein sequence ID" value="BBH27677.1"/>
    <property type="molecule type" value="Genomic_DNA"/>
</dbReference>
<organism evidence="1 2">
    <name type="scientific">Intestinibaculum porci</name>
    <dbReference type="NCBI Taxonomy" id="2487118"/>
    <lineage>
        <taxon>Bacteria</taxon>
        <taxon>Bacillati</taxon>
        <taxon>Bacillota</taxon>
        <taxon>Erysipelotrichia</taxon>
        <taxon>Erysipelotrichales</taxon>
        <taxon>Erysipelotrichaceae</taxon>
        <taxon>Intestinibaculum</taxon>
    </lineage>
</organism>
<evidence type="ECO:0000313" key="1">
    <source>
        <dbReference type="EMBL" id="BBH27677.1"/>
    </source>
</evidence>
<reference evidence="1 2" key="1">
    <citation type="submission" date="2018-11" db="EMBL/GenBank/DDBJ databases">
        <title>Novel Erysipelotrichaceae bacterium isolated from small intestine of a swine.</title>
        <authorList>
            <person name="Kim J.S."/>
            <person name="Choe H."/>
            <person name="Lee Y.R."/>
            <person name="Kim K.M."/>
            <person name="Park D.S."/>
        </authorList>
    </citation>
    <scope>NUCLEOTIDE SEQUENCE [LARGE SCALE GENOMIC DNA]</scope>
    <source>
        <strain evidence="1 2">SG0102</strain>
    </source>
</reference>
<evidence type="ECO:0000313" key="2">
    <source>
        <dbReference type="Proteomes" id="UP000268059"/>
    </source>
</evidence>
<dbReference type="Proteomes" id="UP000268059">
    <property type="component" value="Chromosome"/>
</dbReference>